<dbReference type="AlphaFoldDB" id="A0AAV7TI47"/>
<evidence type="ECO:0000256" key="1">
    <source>
        <dbReference type="SAM" id="MobiDB-lite"/>
    </source>
</evidence>
<sequence>MKNRIGQDELVWELEGKAPWEAGRSKEVASVSSGAVPGREEDDLKETESERGREDDDREDVECKIGGCAADDREVEGSLWSGVRILTQRREPNATDGIHSTVKTRGNEALSPATLLEKRGNTRDVFKVNFGVVMLAEGAVRMEPSNESDCQMLETIQEDKEQLNCSQRTESYFSVKEEPQSQEIQPQHPPEPTSCTRVISDTEESICSSLESTSQKGKLPGLQKKCRTKYYKSKFDVTWIQTGPFKGIIVPVKNDSSCFRCLICEKNVSCSHQGIFDVKRHVSGKAHRTFEERKLKNKASAGPLAEQESTEEWLVRQAERKFTKFFAEHTVPFLAADHLVHLIWESFPDSKFAQSFTCDKTRAASILNEAIVPELLSNLADEMRASVFSLYIDGSSYQDPEQKSFPLTVRIFDSKQGRVCCKFLDMCIRKNDTIEGIFSAVCNVMHKHSIPWENCIGFGLDNTSFNIGNLNPIKTIAHSWNASIYFMTCPCQVADNGALQASSAFCTFLKDFDAEDLLIDLYFWFERASEITNLCGRFGKFADSDYRETLKEISVRWLGMLTCLDQLILHFDSLHSYFLSSPDVAGASGSRLQRLVHWFKNPMTEIYCLFLQSALPAFVNFNLLLQREDPVIHLLHDAIVDLLALLLSRAYLGQVVHSFMKNPEASLPDLNSCDYHIPDSSLYLGIGVRGKLKSMLEMGIIEPQTQSKFFEAVRSFHQAAVKWALEVLPVHDEVLKHARVFNFFEKHKYGFESVLFMVERFKTSLKFTKKDLAFLKQEFTTYQVIEFADVPAKTWEDAAIKVNCASGEIDAYRIDVIWFHLERDFIFRSSHRSKLFLLSKIARLLFTLPDSNTDEERVFSSIVKNKTKSNTSLCDDRTSLSMLIFQTNRPRSEPNQHCVMPKGRKPKHSTAESSQN</sequence>
<feature type="compositionally biased region" description="Basic and acidic residues" evidence="1">
    <location>
        <begin position="17"/>
        <end position="27"/>
    </location>
</feature>
<evidence type="ECO:0000313" key="3">
    <source>
        <dbReference type="Proteomes" id="UP001066276"/>
    </source>
</evidence>
<name>A0AAV7TI47_PLEWA</name>
<accession>A0AAV7TI47</accession>
<reference evidence="2" key="1">
    <citation type="journal article" date="2022" name="bioRxiv">
        <title>Sequencing and chromosome-scale assembly of the giantPleurodeles waltlgenome.</title>
        <authorList>
            <person name="Brown T."/>
            <person name="Elewa A."/>
            <person name="Iarovenko S."/>
            <person name="Subramanian E."/>
            <person name="Araus A.J."/>
            <person name="Petzold A."/>
            <person name="Susuki M."/>
            <person name="Suzuki K.-i.T."/>
            <person name="Hayashi T."/>
            <person name="Toyoda A."/>
            <person name="Oliveira C."/>
            <person name="Osipova E."/>
            <person name="Leigh N.D."/>
            <person name="Simon A."/>
            <person name="Yun M.H."/>
        </authorList>
    </citation>
    <scope>NUCLEOTIDE SEQUENCE</scope>
    <source>
        <strain evidence="2">20211129_DDA</strain>
        <tissue evidence="2">Liver</tissue>
    </source>
</reference>
<evidence type="ECO:0008006" key="4">
    <source>
        <dbReference type="Google" id="ProtNLM"/>
    </source>
</evidence>
<comment type="caution">
    <text evidence="2">The sequence shown here is derived from an EMBL/GenBank/DDBJ whole genome shotgun (WGS) entry which is preliminary data.</text>
</comment>
<feature type="region of interest" description="Disordered" evidence="1">
    <location>
        <begin position="889"/>
        <end position="916"/>
    </location>
</feature>
<feature type="region of interest" description="Disordered" evidence="1">
    <location>
        <begin position="17"/>
        <end position="60"/>
    </location>
</feature>
<proteinExistence type="predicted"/>
<dbReference type="PANTHER" id="PTHR37162">
    <property type="entry name" value="HAT FAMILY DIMERISATION DOMAINCONTAINING PROTEIN-RELATED"/>
    <property type="match status" value="1"/>
</dbReference>
<dbReference type="Proteomes" id="UP001066276">
    <property type="component" value="Chromosome 3_2"/>
</dbReference>
<feature type="compositionally biased region" description="Basic and acidic residues" evidence="1">
    <location>
        <begin position="46"/>
        <end position="55"/>
    </location>
</feature>
<evidence type="ECO:0000313" key="2">
    <source>
        <dbReference type="EMBL" id="KAJ1175994.1"/>
    </source>
</evidence>
<keyword evidence="3" id="KW-1185">Reference proteome</keyword>
<gene>
    <name evidence="2" type="ORF">NDU88_001279</name>
</gene>
<dbReference type="PANTHER" id="PTHR37162:SF1">
    <property type="entry name" value="BED-TYPE DOMAIN-CONTAINING PROTEIN"/>
    <property type="match status" value="1"/>
</dbReference>
<organism evidence="2 3">
    <name type="scientific">Pleurodeles waltl</name>
    <name type="common">Iberian ribbed newt</name>
    <dbReference type="NCBI Taxonomy" id="8319"/>
    <lineage>
        <taxon>Eukaryota</taxon>
        <taxon>Metazoa</taxon>
        <taxon>Chordata</taxon>
        <taxon>Craniata</taxon>
        <taxon>Vertebrata</taxon>
        <taxon>Euteleostomi</taxon>
        <taxon>Amphibia</taxon>
        <taxon>Batrachia</taxon>
        <taxon>Caudata</taxon>
        <taxon>Salamandroidea</taxon>
        <taxon>Salamandridae</taxon>
        <taxon>Pleurodelinae</taxon>
        <taxon>Pleurodeles</taxon>
    </lineage>
</organism>
<dbReference type="EMBL" id="JANPWB010000006">
    <property type="protein sequence ID" value="KAJ1175994.1"/>
    <property type="molecule type" value="Genomic_DNA"/>
</dbReference>
<protein>
    <recommendedName>
        <fullName evidence="4">HAT C-terminal dimerisation domain-containing protein</fullName>
    </recommendedName>
</protein>